<proteinExistence type="predicted"/>
<name>A0A3D8Q6Q1_9HELO</name>
<comment type="caution">
    <text evidence="3">The sequence shown here is derived from an EMBL/GenBank/DDBJ whole genome shotgun (WGS) entry which is preliminary data.</text>
</comment>
<gene>
    <name evidence="3" type="ORF">BP6252_13775</name>
</gene>
<dbReference type="Pfam" id="PF11951">
    <property type="entry name" value="Fungal_trans_2"/>
    <property type="match status" value="1"/>
</dbReference>
<dbReference type="AlphaFoldDB" id="A0A3D8Q6Q1"/>
<dbReference type="OrthoDB" id="4525710at2759"/>
<keyword evidence="4" id="KW-1185">Reference proteome</keyword>
<dbReference type="GO" id="GO:0000976">
    <property type="term" value="F:transcription cis-regulatory region binding"/>
    <property type="evidence" value="ECO:0007669"/>
    <property type="project" value="TreeGrafter"/>
</dbReference>
<evidence type="ECO:0000313" key="4">
    <source>
        <dbReference type="Proteomes" id="UP000256645"/>
    </source>
</evidence>
<dbReference type="GO" id="GO:0045944">
    <property type="term" value="P:positive regulation of transcription by RNA polymerase II"/>
    <property type="evidence" value="ECO:0007669"/>
    <property type="project" value="TreeGrafter"/>
</dbReference>
<dbReference type="InterPro" id="IPR021858">
    <property type="entry name" value="Fun_TF"/>
</dbReference>
<sequence length="484" mass="54409">MPRSVDNDLLVRFVDETQDLRAFYSTEDESCNLESPGQTFSASHHDDLFSSALESSPATLLPIATPGLEILSTDDAHNLETSPAEASHRTKLFSDIPAGSLLGRAGPNLTQKCTAFPLKQDYEVRLMKHYIDHMCHWFDLCDTKGHHFAYEVPKRAITCPTLLNAIFALSSRHLSITGHFDEYASDRYHQECLKHLTTISDDASALTNDDLLAATILLRTLEELEVPLVGTDYQGHLLGIQVFMNTQSTSVASSLRQASFWIGLRQEIYMAFVNQRPVKTKLDHSFIDRSFSPADDDTWANRIIVNCAEITKFCFNQDEQTISNYNKLKDYDAQWLDSRPLSFLPLSYREPDQSVGEVFPEICYLSHAIVIGVVHSIFARVLLMCYNPTLPRIGPSQKQAQQQMEDEIKSQIKELCGTALSNQLTMPGMFTACMGVAMCGDRFTDRDEQVALLNVLTTTEQAHAWPTATAQTHLKKAWGWVDET</sequence>
<evidence type="ECO:0000256" key="1">
    <source>
        <dbReference type="ARBA" id="ARBA00004123"/>
    </source>
</evidence>
<dbReference type="PANTHER" id="PTHR37534">
    <property type="entry name" value="TRANSCRIPTIONAL ACTIVATOR PROTEIN UGA3"/>
    <property type="match status" value="1"/>
</dbReference>
<dbReference type="STRING" id="1849047.A0A3D8Q6Q1"/>
<dbReference type="Proteomes" id="UP000256645">
    <property type="component" value="Unassembled WGS sequence"/>
</dbReference>
<comment type="subcellular location">
    <subcellularLocation>
        <location evidence="1">Nucleus</location>
    </subcellularLocation>
</comment>
<dbReference type="PANTHER" id="PTHR37534:SF2">
    <property type="entry name" value="N-ACETYLTRANSFERASE DOMAIN-CONTAINING PROTEIN"/>
    <property type="match status" value="1"/>
</dbReference>
<organism evidence="3 4">
    <name type="scientific">Coleophoma cylindrospora</name>
    <dbReference type="NCBI Taxonomy" id="1849047"/>
    <lineage>
        <taxon>Eukaryota</taxon>
        <taxon>Fungi</taxon>
        <taxon>Dikarya</taxon>
        <taxon>Ascomycota</taxon>
        <taxon>Pezizomycotina</taxon>
        <taxon>Leotiomycetes</taxon>
        <taxon>Helotiales</taxon>
        <taxon>Dermateaceae</taxon>
        <taxon>Coleophoma</taxon>
    </lineage>
</organism>
<dbReference type="GO" id="GO:0005634">
    <property type="term" value="C:nucleus"/>
    <property type="evidence" value="ECO:0007669"/>
    <property type="project" value="UniProtKB-SubCell"/>
</dbReference>
<accession>A0A3D8Q6Q1</accession>
<evidence type="ECO:0000313" key="3">
    <source>
        <dbReference type="EMBL" id="RDW57515.1"/>
    </source>
</evidence>
<reference evidence="3 4" key="1">
    <citation type="journal article" date="2018" name="IMA Fungus">
        <title>IMA Genome-F 9: Draft genome sequence of Annulohypoxylon stygium, Aspergillus mulundensis, Berkeleyomyces basicola (syn. Thielaviopsis basicola), Ceratocystis smalleyi, two Cercospora beticola strains, Coleophoma cylindrospora, Fusarium fracticaudum, Phialophora cf. hyalina, and Morchella septimelata.</title>
        <authorList>
            <person name="Wingfield B.D."/>
            <person name="Bills G.F."/>
            <person name="Dong Y."/>
            <person name="Huang W."/>
            <person name="Nel W.J."/>
            <person name="Swalarsk-Parry B.S."/>
            <person name="Vaghefi N."/>
            <person name="Wilken P.M."/>
            <person name="An Z."/>
            <person name="de Beer Z.W."/>
            <person name="De Vos L."/>
            <person name="Chen L."/>
            <person name="Duong T.A."/>
            <person name="Gao Y."/>
            <person name="Hammerbacher A."/>
            <person name="Kikkert J.R."/>
            <person name="Li Y."/>
            <person name="Li H."/>
            <person name="Li K."/>
            <person name="Li Q."/>
            <person name="Liu X."/>
            <person name="Ma X."/>
            <person name="Naidoo K."/>
            <person name="Pethybridge S.J."/>
            <person name="Sun J."/>
            <person name="Steenkamp E.T."/>
            <person name="van der Nest M.A."/>
            <person name="van Wyk S."/>
            <person name="Wingfield M.J."/>
            <person name="Xiong C."/>
            <person name="Yue Q."/>
            <person name="Zhang X."/>
        </authorList>
    </citation>
    <scope>NUCLEOTIDE SEQUENCE [LARGE SCALE GENOMIC DNA]</scope>
    <source>
        <strain evidence="3 4">BP6252</strain>
    </source>
</reference>
<protein>
    <submittedName>
        <fullName evidence="3">Arca-like protein</fullName>
    </submittedName>
</protein>
<dbReference type="EMBL" id="PDLM01000020">
    <property type="protein sequence ID" value="RDW57515.1"/>
    <property type="molecule type" value="Genomic_DNA"/>
</dbReference>
<dbReference type="GO" id="GO:0003700">
    <property type="term" value="F:DNA-binding transcription factor activity"/>
    <property type="evidence" value="ECO:0007669"/>
    <property type="project" value="TreeGrafter"/>
</dbReference>
<keyword evidence="2" id="KW-0539">Nucleus</keyword>
<evidence type="ECO:0000256" key="2">
    <source>
        <dbReference type="ARBA" id="ARBA00023242"/>
    </source>
</evidence>